<evidence type="ECO:0000256" key="4">
    <source>
        <dbReference type="ARBA" id="ARBA00023163"/>
    </source>
</evidence>
<feature type="compositionally biased region" description="Polar residues" evidence="13">
    <location>
        <begin position="55"/>
        <end position="65"/>
    </location>
</feature>
<accession>A0A8C6GTB2</accession>
<evidence type="ECO:0000256" key="6">
    <source>
        <dbReference type="ARBA" id="ARBA00039787"/>
    </source>
</evidence>
<evidence type="ECO:0000256" key="12">
    <source>
        <dbReference type="SAM" id="Coils"/>
    </source>
</evidence>
<reference evidence="15" key="1">
    <citation type="submission" date="2025-08" db="UniProtKB">
        <authorList>
            <consortium name="Ensembl"/>
        </authorList>
    </citation>
    <scope>IDENTIFICATION</scope>
</reference>
<reference evidence="15" key="2">
    <citation type="submission" date="2025-09" db="UniProtKB">
        <authorList>
            <consortium name="Ensembl"/>
        </authorList>
    </citation>
    <scope>IDENTIFICATION</scope>
</reference>
<dbReference type="PANTHER" id="PTHR46040:SF1">
    <property type="entry name" value="HIGH MOBILITY GROUP PROTEIN 20A-RELATED"/>
    <property type="match status" value="1"/>
</dbReference>
<keyword evidence="3 11" id="KW-0238">DNA-binding</keyword>
<keyword evidence="16" id="KW-1185">Reference proteome</keyword>
<organism evidence="15 16">
    <name type="scientific">Mus spicilegus</name>
    <name type="common">Mound-building mouse</name>
    <dbReference type="NCBI Taxonomy" id="10103"/>
    <lineage>
        <taxon>Eukaryota</taxon>
        <taxon>Metazoa</taxon>
        <taxon>Chordata</taxon>
        <taxon>Craniata</taxon>
        <taxon>Vertebrata</taxon>
        <taxon>Euteleostomi</taxon>
        <taxon>Mammalia</taxon>
        <taxon>Eutheria</taxon>
        <taxon>Euarchontoglires</taxon>
        <taxon>Glires</taxon>
        <taxon>Rodentia</taxon>
        <taxon>Myomorpha</taxon>
        <taxon>Muroidea</taxon>
        <taxon>Muridae</taxon>
        <taxon>Murinae</taxon>
        <taxon>Mus</taxon>
        <taxon>Mus</taxon>
    </lineage>
</organism>
<keyword evidence="4" id="KW-0804">Transcription</keyword>
<evidence type="ECO:0000256" key="2">
    <source>
        <dbReference type="ARBA" id="ARBA00023054"/>
    </source>
</evidence>
<dbReference type="InterPro" id="IPR051965">
    <property type="entry name" value="ChromReg_NeuronalGeneExpr"/>
</dbReference>
<comment type="function">
    <text evidence="8">Plays a role in neuronal differentiation as chromatin-associated protein. Acts as inhibitor of HMG20B. Overcomes the repressive effects of the neuronal silencer REST and induces the activation of neuronal-specific genes. Involved in the recruitment of the histone methyltransferase KMT2A/MLL1 and consequent increased methylation of histone H3 lysine 4.</text>
</comment>
<dbReference type="GO" id="GO:0000122">
    <property type="term" value="P:negative regulation of transcription by RNA polymerase II"/>
    <property type="evidence" value="ECO:0007669"/>
    <property type="project" value="Ensembl"/>
</dbReference>
<name>A0A8C6GTB2_MUSSI</name>
<keyword evidence="2 12" id="KW-0175">Coiled coil</keyword>
<dbReference type="AlphaFoldDB" id="A0A8C6GTB2"/>
<dbReference type="GO" id="GO:0045665">
    <property type="term" value="P:negative regulation of neuron differentiation"/>
    <property type="evidence" value="ECO:0007669"/>
    <property type="project" value="Ensembl"/>
</dbReference>
<feature type="compositionally biased region" description="Basic and acidic residues" evidence="13">
    <location>
        <begin position="71"/>
        <end position="81"/>
    </location>
</feature>
<dbReference type="GO" id="GO:0005634">
    <property type="term" value="C:nucleus"/>
    <property type="evidence" value="ECO:0007669"/>
    <property type="project" value="UniProtKB-UniRule"/>
</dbReference>
<sequence length="378" mass="43220">MESLMASSTLPPLFADEDGSKESNDLATSGLTHPEGPYGSAATSTTNPEFVEDLSQGQLLQSEASNAVEGNEQRPEDEQRSKRGGWSKGRKRKKPLRDSNAPKSPLTGYVRFMNERREQLRAKRPEVPFPEITRMLGNEWSKLPPEEKQRYLDEADRDKERYMKELEQYQKTEAYKVFSRKTQDRQKGKSHRQDAARQATHDHEKETEVKERSVFDIPIFTEEFLNHSKAREAELRQLRKSNMEFEERNAALQKHVESMRTAVEKLEVDVIQERSRNTVLQQHLETLRQMLTSSFASMPLPGNVILSEVSGRESGEDGDGVLFTLVLMWRSRSVSQEEKRRGKKPVKIFSAVWACLKSQHSGGRGRKISVSSRPACPT</sequence>
<evidence type="ECO:0000256" key="13">
    <source>
        <dbReference type="SAM" id="MobiDB-lite"/>
    </source>
</evidence>
<feature type="coiled-coil region" evidence="12">
    <location>
        <begin position="228"/>
        <end position="269"/>
    </location>
</feature>
<feature type="compositionally biased region" description="Basic residues" evidence="13">
    <location>
        <begin position="82"/>
        <end position="95"/>
    </location>
</feature>
<dbReference type="GeneTree" id="ENSGT00940000158464"/>
<evidence type="ECO:0000313" key="16">
    <source>
        <dbReference type="Proteomes" id="UP000694415"/>
    </source>
</evidence>
<dbReference type="Proteomes" id="UP000694415">
    <property type="component" value="Unplaced"/>
</dbReference>
<dbReference type="SUPFAM" id="SSF47095">
    <property type="entry name" value="HMG-box"/>
    <property type="match status" value="1"/>
</dbReference>
<evidence type="ECO:0000256" key="1">
    <source>
        <dbReference type="ARBA" id="ARBA00023015"/>
    </source>
</evidence>
<dbReference type="GO" id="GO:0003677">
    <property type="term" value="F:DNA binding"/>
    <property type="evidence" value="ECO:0007669"/>
    <property type="project" value="UniProtKB-UniRule"/>
</dbReference>
<feature type="region of interest" description="Disordered" evidence="13">
    <location>
        <begin position="178"/>
        <end position="210"/>
    </location>
</feature>
<evidence type="ECO:0000259" key="14">
    <source>
        <dbReference type="PROSITE" id="PS50118"/>
    </source>
</evidence>
<keyword evidence="1" id="KW-0805">Transcription regulation</keyword>
<evidence type="ECO:0000256" key="3">
    <source>
        <dbReference type="ARBA" id="ARBA00023125"/>
    </source>
</evidence>
<dbReference type="CDD" id="cd22017">
    <property type="entry name" value="HMG-box_HMG20A"/>
    <property type="match status" value="1"/>
</dbReference>
<evidence type="ECO:0000256" key="5">
    <source>
        <dbReference type="ARBA" id="ARBA00023242"/>
    </source>
</evidence>
<feature type="compositionally biased region" description="Basic and acidic residues" evidence="13">
    <location>
        <begin position="181"/>
        <end position="210"/>
    </location>
</feature>
<feature type="compositionally biased region" description="Polar residues" evidence="13">
    <location>
        <begin position="1"/>
        <end position="10"/>
    </location>
</feature>
<evidence type="ECO:0000256" key="7">
    <source>
        <dbReference type="ARBA" id="ARBA00043040"/>
    </source>
</evidence>
<dbReference type="PANTHER" id="PTHR46040">
    <property type="entry name" value="HIGH MOBILITY GROUP PROTEIN 2"/>
    <property type="match status" value="1"/>
</dbReference>
<comment type="subunit">
    <text evidence="9">Interacts with DTNB.</text>
</comment>
<feature type="region of interest" description="Disordered" evidence="13">
    <location>
        <begin position="1"/>
        <end position="112"/>
    </location>
</feature>
<evidence type="ECO:0000256" key="8">
    <source>
        <dbReference type="ARBA" id="ARBA00055661"/>
    </source>
</evidence>
<dbReference type="GO" id="GO:0033234">
    <property type="term" value="P:negative regulation of protein sumoylation"/>
    <property type="evidence" value="ECO:0007669"/>
    <property type="project" value="Ensembl"/>
</dbReference>
<dbReference type="Gene3D" id="1.10.30.10">
    <property type="entry name" value="High mobility group box domain"/>
    <property type="match status" value="1"/>
</dbReference>
<dbReference type="InterPro" id="IPR009071">
    <property type="entry name" value="HMG_box_dom"/>
</dbReference>
<evidence type="ECO:0000256" key="9">
    <source>
        <dbReference type="ARBA" id="ARBA00062206"/>
    </source>
</evidence>
<evidence type="ECO:0000256" key="10">
    <source>
        <dbReference type="ARBA" id="ARBA00079231"/>
    </source>
</evidence>
<evidence type="ECO:0000256" key="11">
    <source>
        <dbReference type="PROSITE-ProRule" id="PRU00267"/>
    </source>
</evidence>
<dbReference type="InterPro" id="IPR036910">
    <property type="entry name" value="HMG_box_dom_sf"/>
</dbReference>
<dbReference type="GO" id="GO:0042802">
    <property type="term" value="F:identical protein binding"/>
    <property type="evidence" value="ECO:0007669"/>
    <property type="project" value="Ensembl"/>
</dbReference>
<feature type="domain" description="HMG box" evidence="14">
    <location>
        <begin position="102"/>
        <end position="170"/>
    </location>
</feature>
<dbReference type="Ensembl" id="ENSMSIT00000013801.1">
    <property type="protein sequence ID" value="ENSMSIP00000010877.1"/>
    <property type="gene ID" value="ENSMSIG00000009465.1"/>
</dbReference>
<keyword evidence="5 11" id="KW-0539">Nucleus</keyword>
<feature type="DNA-binding region" description="HMG box" evidence="11">
    <location>
        <begin position="102"/>
        <end position="170"/>
    </location>
</feature>
<dbReference type="FunFam" id="1.10.30.10:FF:000031">
    <property type="entry name" value="High mobility group protein 20A"/>
    <property type="match status" value="1"/>
</dbReference>
<dbReference type="PROSITE" id="PS50118">
    <property type="entry name" value="HMG_BOX_2"/>
    <property type="match status" value="1"/>
</dbReference>
<protein>
    <recommendedName>
        <fullName evidence="6">High mobility group protein 20A</fullName>
    </recommendedName>
    <alternativeName>
        <fullName evidence="7">HMG box-containing protein 20A</fullName>
    </alternativeName>
    <alternativeName>
        <fullName evidence="10">HMG domain-containing protein HMGX1</fullName>
    </alternativeName>
</protein>
<evidence type="ECO:0000313" key="15">
    <source>
        <dbReference type="Ensembl" id="ENSMSIP00000010877.1"/>
    </source>
</evidence>
<dbReference type="Pfam" id="PF00505">
    <property type="entry name" value="HMG_box"/>
    <property type="match status" value="1"/>
</dbReference>
<dbReference type="SMART" id="SM00398">
    <property type="entry name" value="HMG"/>
    <property type="match status" value="1"/>
</dbReference>
<proteinExistence type="predicted"/>